<dbReference type="AlphaFoldDB" id="A0A0N1P1L4"/>
<keyword evidence="8" id="KW-1185">Reference proteome</keyword>
<dbReference type="SUPFAM" id="SSF103481">
    <property type="entry name" value="Multidrug resistance efflux transporter EmrE"/>
    <property type="match status" value="1"/>
</dbReference>
<dbReference type="GeneID" id="28731215"/>
<comment type="subcellular location">
    <subcellularLocation>
        <location evidence="1">Endoplasmic reticulum membrane</location>
        <topology evidence="1">Multi-pass membrane protein</topology>
    </subcellularLocation>
</comment>
<dbReference type="InterPro" id="IPR007271">
    <property type="entry name" value="Nuc_sug_transpt"/>
</dbReference>
<dbReference type="Proteomes" id="UP000038010">
    <property type="component" value="Unassembled WGS sequence"/>
</dbReference>
<keyword evidence="4 6" id="KW-0472">Membrane</keyword>
<feature type="region of interest" description="Disordered" evidence="5">
    <location>
        <begin position="406"/>
        <end position="444"/>
    </location>
</feature>
<evidence type="ECO:0000313" key="7">
    <source>
        <dbReference type="EMBL" id="KPI40930.1"/>
    </source>
</evidence>
<dbReference type="OrthoDB" id="408493at2759"/>
<evidence type="ECO:0000256" key="2">
    <source>
        <dbReference type="ARBA" id="ARBA00022692"/>
    </source>
</evidence>
<gene>
    <name evidence="7" type="ORF">AB675_10555</name>
</gene>
<feature type="transmembrane region" description="Helical" evidence="6">
    <location>
        <begin position="45"/>
        <end position="68"/>
    </location>
</feature>
<dbReference type="EMBL" id="LFJN01000011">
    <property type="protein sequence ID" value="KPI40930.1"/>
    <property type="molecule type" value="Genomic_DNA"/>
</dbReference>
<feature type="transmembrane region" description="Helical" evidence="6">
    <location>
        <begin position="123"/>
        <end position="144"/>
    </location>
</feature>
<comment type="caution">
    <text evidence="7">The sequence shown here is derived from an EMBL/GenBank/DDBJ whole genome shotgun (WGS) entry which is preliminary data.</text>
</comment>
<accession>A0A0N1P1L4</accession>
<dbReference type="RefSeq" id="XP_018000893.1">
    <property type="nucleotide sequence ID" value="XM_018139335.1"/>
</dbReference>
<organism evidence="7 8">
    <name type="scientific">Cyphellophora attinorum</name>
    <dbReference type="NCBI Taxonomy" id="1664694"/>
    <lineage>
        <taxon>Eukaryota</taxon>
        <taxon>Fungi</taxon>
        <taxon>Dikarya</taxon>
        <taxon>Ascomycota</taxon>
        <taxon>Pezizomycotina</taxon>
        <taxon>Eurotiomycetes</taxon>
        <taxon>Chaetothyriomycetidae</taxon>
        <taxon>Chaetothyriales</taxon>
        <taxon>Cyphellophoraceae</taxon>
        <taxon>Cyphellophora</taxon>
    </lineage>
</organism>
<evidence type="ECO:0000256" key="4">
    <source>
        <dbReference type="ARBA" id="ARBA00023136"/>
    </source>
</evidence>
<feature type="compositionally biased region" description="Polar residues" evidence="5">
    <location>
        <begin position="406"/>
        <end position="425"/>
    </location>
</feature>
<evidence type="ECO:0000256" key="1">
    <source>
        <dbReference type="ARBA" id="ARBA00004477"/>
    </source>
</evidence>
<dbReference type="Pfam" id="PF04142">
    <property type="entry name" value="Nuc_sug_transp"/>
    <property type="match status" value="1"/>
</dbReference>
<feature type="transmembrane region" description="Helical" evidence="6">
    <location>
        <begin position="333"/>
        <end position="350"/>
    </location>
</feature>
<dbReference type="InterPro" id="IPR037185">
    <property type="entry name" value="EmrE-like"/>
</dbReference>
<dbReference type="GO" id="GO:0015165">
    <property type="term" value="F:pyrimidine nucleotide-sugar transmembrane transporter activity"/>
    <property type="evidence" value="ECO:0007669"/>
    <property type="project" value="InterPro"/>
</dbReference>
<feature type="transmembrane region" description="Helical" evidence="6">
    <location>
        <begin position="74"/>
        <end position="92"/>
    </location>
</feature>
<feature type="transmembrane region" description="Helical" evidence="6">
    <location>
        <begin position="153"/>
        <end position="170"/>
    </location>
</feature>
<keyword evidence="2 6" id="KW-0812">Transmembrane</keyword>
<evidence type="ECO:0000256" key="5">
    <source>
        <dbReference type="SAM" id="MobiDB-lite"/>
    </source>
</evidence>
<dbReference type="STRING" id="1664694.A0A0N1P1L4"/>
<name>A0A0N1P1L4_9EURO</name>
<proteinExistence type="predicted"/>
<feature type="transmembrane region" description="Helical" evidence="6">
    <location>
        <begin position="271"/>
        <end position="289"/>
    </location>
</feature>
<dbReference type="Gene3D" id="1.10.3730.20">
    <property type="match status" value="1"/>
</dbReference>
<dbReference type="VEuPathDB" id="FungiDB:AB675_10555"/>
<feature type="transmembrane region" description="Helical" evidence="6">
    <location>
        <begin position="15"/>
        <end position="33"/>
    </location>
</feature>
<evidence type="ECO:0000313" key="8">
    <source>
        <dbReference type="Proteomes" id="UP000038010"/>
    </source>
</evidence>
<reference evidence="7 8" key="1">
    <citation type="submission" date="2015-06" db="EMBL/GenBank/DDBJ databases">
        <title>Draft genome of the ant-associated black yeast Phialophora attae CBS 131958.</title>
        <authorList>
            <person name="Moreno L.F."/>
            <person name="Stielow B.J."/>
            <person name="de Hoog S."/>
            <person name="Vicente V.A."/>
            <person name="Weiss V.A."/>
            <person name="de Vries M."/>
            <person name="Cruz L.M."/>
            <person name="Souza E.M."/>
        </authorList>
    </citation>
    <scope>NUCLEOTIDE SEQUENCE [LARGE SCALE GENOMIC DNA]</scope>
    <source>
        <strain evidence="7 8">CBS 131958</strain>
    </source>
</reference>
<dbReference type="GO" id="GO:0000139">
    <property type="term" value="C:Golgi membrane"/>
    <property type="evidence" value="ECO:0007669"/>
    <property type="project" value="InterPro"/>
</dbReference>
<dbReference type="NCBIfam" id="TIGR00803">
    <property type="entry name" value="nst"/>
    <property type="match status" value="2"/>
</dbReference>
<evidence type="ECO:0000256" key="3">
    <source>
        <dbReference type="ARBA" id="ARBA00022989"/>
    </source>
</evidence>
<keyword evidence="3 6" id="KW-1133">Transmembrane helix</keyword>
<protein>
    <submittedName>
        <fullName evidence="7">UDP-galactose transporter</fullName>
    </submittedName>
</protein>
<dbReference type="PANTHER" id="PTHR10231">
    <property type="entry name" value="NUCLEOTIDE-SUGAR TRANSMEMBRANE TRANSPORTER"/>
    <property type="match status" value="1"/>
</dbReference>
<dbReference type="PIRSF" id="PIRSF005799">
    <property type="entry name" value="UDP-gal_transpt"/>
    <property type="match status" value="1"/>
</dbReference>
<evidence type="ECO:0000256" key="6">
    <source>
        <dbReference type="SAM" id="Phobius"/>
    </source>
</evidence>
<feature type="transmembrane region" description="Helical" evidence="6">
    <location>
        <begin position="230"/>
        <end position="251"/>
    </location>
</feature>
<feature type="transmembrane region" description="Helical" evidence="6">
    <location>
        <begin position="301"/>
        <end position="326"/>
    </location>
</feature>
<sequence length="444" mass="48875">MAGRTKTTSPFMRNVLLIAMCFQFSAFVLILHYSRVMPTPDGHRYLPSTAVFLVEAFKLMICLTIAFWEFASKASSSATLSSLLVAFGNAIVAGDSWKMAVPASLYTLANSLQYVAISNLDAATFHVVYQFKIIVTALFSVLMLRKTLTPRQWLALLLLMIGVALVSMPHQQQASLANSHHTRIYLPRSANPILQHLGLAQSVPHMRKRSATYEGIEEDEMLLNTPGMDASVGLLSVLAVCLLSGWSGVYFERVIKDSTHATSLWIRNVQLSLYSLFPAFFIGIIFLDGEHVAKNGFFAGYNWIVVFSIGIQSVGGIVAAFCIYYADNISKNFAISISMVLSGLASMLFFDFHASSNFLIGTSIVLVATWMYSSHDLGSGPTAPVIHIQEYEKASSPSEFQDTSIQIPKTPLSNEETAVATSRPGSPSHKKRKNDMGYFTKVHH</sequence>